<dbReference type="AlphaFoldDB" id="A0A6G1GXB5"/>
<dbReference type="OrthoDB" id="3916696at2759"/>
<feature type="compositionally biased region" description="Low complexity" evidence="1">
    <location>
        <begin position="51"/>
        <end position="74"/>
    </location>
</feature>
<accession>A0A6G1GXB5</accession>
<reference evidence="2" key="1">
    <citation type="journal article" date="2020" name="Stud. Mycol.">
        <title>101 Dothideomycetes genomes: a test case for predicting lifestyles and emergence of pathogens.</title>
        <authorList>
            <person name="Haridas S."/>
            <person name="Albert R."/>
            <person name="Binder M."/>
            <person name="Bloem J."/>
            <person name="Labutti K."/>
            <person name="Salamov A."/>
            <person name="Andreopoulos B."/>
            <person name="Baker S."/>
            <person name="Barry K."/>
            <person name="Bills G."/>
            <person name="Bluhm B."/>
            <person name="Cannon C."/>
            <person name="Castanera R."/>
            <person name="Culley D."/>
            <person name="Daum C."/>
            <person name="Ezra D."/>
            <person name="Gonzalez J."/>
            <person name="Henrissat B."/>
            <person name="Kuo A."/>
            <person name="Liang C."/>
            <person name="Lipzen A."/>
            <person name="Lutzoni F."/>
            <person name="Magnuson J."/>
            <person name="Mondo S."/>
            <person name="Nolan M."/>
            <person name="Ohm R."/>
            <person name="Pangilinan J."/>
            <person name="Park H.-J."/>
            <person name="Ramirez L."/>
            <person name="Alfaro M."/>
            <person name="Sun H."/>
            <person name="Tritt A."/>
            <person name="Yoshinaga Y."/>
            <person name="Zwiers L.-H."/>
            <person name="Turgeon B."/>
            <person name="Goodwin S."/>
            <person name="Spatafora J."/>
            <person name="Crous P."/>
            <person name="Grigoriev I."/>
        </authorList>
    </citation>
    <scope>NUCLEOTIDE SEQUENCE</scope>
    <source>
        <strain evidence="2">CBS 113979</strain>
    </source>
</reference>
<organism evidence="2 3">
    <name type="scientific">Aulographum hederae CBS 113979</name>
    <dbReference type="NCBI Taxonomy" id="1176131"/>
    <lineage>
        <taxon>Eukaryota</taxon>
        <taxon>Fungi</taxon>
        <taxon>Dikarya</taxon>
        <taxon>Ascomycota</taxon>
        <taxon>Pezizomycotina</taxon>
        <taxon>Dothideomycetes</taxon>
        <taxon>Pleosporomycetidae</taxon>
        <taxon>Aulographales</taxon>
        <taxon>Aulographaceae</taxon>
    </lineage>
</organism>
<feature type="region of interest" description="Disordered" evidence="1">
    <location>
        <begin position="48"/>
        <end position="75"/>
    </location>
</feature>
<keyword evidence="3" id="KW-1185">Reference proteome</keyword>
<proteinExistence type="predicted"/>
<dbReference type="EMBL" id="ML977162">
    <property type="protein sequence ID" value="KAF1985452.1"/>
    <property type="molecule type" value="Genomic_DNA"/>
</dbReference>
<name>A0A6G1GXB5_9PEZI</name>
<sequence length="383" mass="40163">MKCNGLEDHNNLWQGCDCFDDSPEDPPAYTAFSPSDLDVAQGILGGLPVYTPSARPSSSSSSSSSTAPSATPSAVDVTKIGCQKDNAPSGPEKLIAGDGEIDVNGLMYRLREVVCNNQCAVPAGISSAAVAIKTSNNGDSCEISVALEGGVEAWIYRMSPSTGDQWQQCWDSTENIINSCIQNGPNTGWWNGNPYQFNQLGLRPLNDAGAQHDPFPASTPPLSGPAEPISWDNLDGSIKCVSSGSIGASDMADCIYTAGSSIIQNQRLDANSQICTNDPDTNCLSHGKNYSPDTGEVLGSWCVIAQRGSCAVVIADKDPHYAGGFIGSSCVSGKDFMDFTRIAANQCGAPAAAVMASREQSVGWPVASWCLTSVDHPEVCSDK</sequence>
<dbReference type="Proteomes" id="UP000800041">
    <property type="component" value="Unassembled WGS sequence"/>
</dbReference>
<evidence type="ECO:0000313" key="3">
    <source>
        <dbReference type="Proteomes" id="UP000800041"/>
    </source>
</evidence>
<protein>
    <submittedName>
        <fullName evidence="2">Uncharacterized protein</fullName>
    </submittedName>
</protein>
<gene>
    <name evidence="2" type="ORF">K402DRAFT_109487</name>
</gene>
<evidence type="ECO:0000256" key="1">
    <source>
        <dbReference type="SAM" id="MobiDB-lite"/>
    </source>
</evidence>
<evidence type="ECO:0000313" key="2">
    <source>
        <dbReference type="EMBL" id="KAF1985452.1"/>
    </source>
</evidence>